<gene>
    <name evidence="2" type="ORF">I2488_10195</name>
</gene>
<organism evidence="2 3">
    <name type="scientific">Novosphingobium jiangmenense</name>
    <dbReference type="NCBI Taxonomy" id="2791981"/>
    <lineage>
        <taxon>Bacteria</taxon>
        <taxon>Pseudomonadati</taxon>
        <taxon>Pseudomonadota</taxon>
        <taxon>Alphaproteobacteria</taxon>
        <taxon>Sphingomonadales</taxon>
        <taxon>Sphingomonadaceae</taxon>
        <taxon>Novosphingobium</taxon>
    </lineage>
</organism>
<keyword evidence="3" id="KW-1185">Reference proteome</keyword>
<name>A0ABS0HGH6_9SPHN</name>
<evidence type="ECO:0000256" key="1">
    <source>
        <dbReference type="SAM" id="MobiDB-lite"/>
    </source>
</evidence>
<evidence type="ECO:0000313" key="3">
    <source>
        <dbReference type="Proteomes" id="UP000600799"/>
    </source>
</evidence>
<accession>A0ABS0HGH6</accession>
<proteinExistence type="predicted"/>
<protein>
    <submittedName>
        <fullName evidence="2">Uncharacterized protein</fullName>
    </submittedName>
</protein>
<reference evidence="2 3" key="1">
    <citation type="submission" date="2020-11" db="EMBL/GenBank/DDBJ databases">
        <title>The genome sequence of Novosphingobium sp. 1Y9A.</title>
        <authorList>
            <person name="Liu Y."/>
        </authorList>
    </citation>
    <scope>NUCLEOTIDE SEQUENCE [LARGE SCALE GENOMIC DNA]</scope>
    <source>
        <strain evidence="2 3">1Y9A</strain>
    </source>
</reference>
<feature type="compositionally biased region" description="Low complexity" evidence="1">
    <location>
        <begin position="120"/>
        <end position="129"/>
    </location>
</feature>
<sequence length="136" mass="14635">MSFDRFATAMIAAGAGLGLAVTSLVPTSAHAPERLLPSANAADYPEITAVSYESYPVATVPLFHRGPMRLASWEKPWLEPPARDEAYPLPEDIDYDGDTAVADPQVEEDYESADGRASPVDEVPVEPVELTLADHP</sequence>
<dbReference type="EMBL" id="JADQDC010000006">
    <property type="protein sequence ID" value="MBF9151372.1"/>
    <property type="molecule type" value="Genomic_DNA"/>
</dbReference>
<comment type="caution">
    <text evidence="2">The sequence shown here is derived from an EMBL/GenBank/DDBJ whole genome shotgun (WGS) entry which is preliminary data.</text>
</comment>
<evidence type="ECO:0000313" key="2">
    <source>
        <dbReference type="EMBL" id="MBF9151372.1"/>
    </source>
</evidence>
<dbReference type="Proteomes" id="UP000600799">
    <property type="component" value="Unassembled WGS sequence"/>
</dbReference>
<dbReference type="RefSeq" id="WP_196275699.1">
    <property type="nucleotide sequence ID" value="NZ_JADQDC010000006.1"/>
</dbReference>
<feature type="region of interest" description="Disordered" evidence="1">
    <location>
        <begin position="81"/>
        <end position="136"/>
    </location>
</feature>